<feature type="region of interest" description="Disordered" evidence="1">
    <location>
        <begin position="202"/>
        <end position="230"/>
    </location>
</feature>
<accession>A0ABN7SAD9</accession>
<sequence>MAEQKEIVEQLVQIRQDIDGFLTNLLEEPELARTGKNLLSSVSKGMGKVLGLRSNRNQRQEGAQPAEEQVDPLAEPQARRNLFSQPENNAPLNESIGEADSLEERTFNLRYPGNTAGNHDETPAVLPLWIGEEDISMNDPRENISLATHLSAHLTPVQREEVRRVCERLFAQRNERMNNLWNDLQSQQIKLHFRTRSGKSFSLAGAGWQEDEESGENMDQTVAPEEPSLG</sequence>
<evidence type="ECO:0000313" key="2">
    <source>
        <dbReference type="EMBL" id="CAG5096474.1"/>
    </source>
</evidence>
<protein>
    <submittedName>
        <fullName evidence="2">Oidioi.mRNA.OKI2018_I69.XSR.g14634.t1.cds</fullName>
    </submittedName>
</protein>
<gene>
    <name evidence="2" type="ORF">OKIOD_LOCUS6192</name>
</gene>
<feature type="region of interest" description="Disordered" evidence="1">
    <location>
        <begin position="53"/>
        <end position="73"/>
    </location>
</feature>
<evidence type="ECO:0000313" key="3">
    <source>
        <dbReference type="Proteomes" id="UP001158576"/>
    </source>
</evidence>
<organism evidence="2 3">
    <name type="scientific">Oikopleura dioica</name>
    <name type="common">Tunicate</name>
    <dbReference type="NCBI Taxonomy" id="34765"/>
    <lineage>
        <taxon>Eukaryota</taxon>
        <taxon>Metazoa</taxon>
        <taxon>Chordata</taxon>
        <taxon>Tunicata</taxon>
        <taxon>Appendicularia</taxon>
        <taxon>Copelata</taxon>
        <taxon>Oikopleuridae</taxon>
        <taxon>Oikopleura</taxon>
    </lineage>
</organism>
<reference evidence="2 3" key="1">
    <citation type="submission" date="2021-04" db="EMBL/GenBank/DDBJ databases">
        <authorList>
            <person name="Bliznina A."/>
        </authorList>
    </citation>
    <scope>NUCLEOTIDE SEQUENCE [LARGE SCALE GENOMIC DNA]</scope>
</reference>
<keyword evidence="3" id="KW-1185">Reference proteome</keyword>
<proteinExistence type="predicted"/>
<name>A0ABN7SAD9_OIKDI</name>
<evidence type="ECO:0000256" key="1">
    <source>
        <dbReference type="SAM" id="MobiDB-lite"/>
    </source>
</evidence>
<dbReference type="Proteomes" id="UP001158576">
    <property type="component" value="Chromosome XSR"/>
</dbReference>
<dbReference type="EMBL" id="OU015569">
    <property type="protein sequence ID" value="CAG5096474.1"/>
    <property type="molecule type" value="Genomic_DNA"/>
</dbReference>